<organism evidence="9 10">
    <name type="scientific">Spirosoma sordidisoli</name>
    <dbReference type="NCBI Taxonomy" id="2502893"/>
    <lineage>
        <taxon>Bacteria</taxon>
        <taxon>Pseudomonadati</taxon>
        <taxon>Bacteroidota</taxon>
        <taxon>Cytophagia</taxon>
        <taxon>Cytophagales</taxon>
        <taxon>Cytophagaceae</taxon>
        <taxon>Spirosoma</taxon>
    </lineage>
</organism>
<accession>A0A4Q2ULK6</accession>
<dbReference type="Proteomes" id="UP000290407">
    <property type="component" value="Unassembled WGS sequence"/>
</dbReference>
<keyword evidence="5 7" id="KW-1133">Transmembrane helix</keyword>
<keyword evidence="6 7" id="KW-0472">Membrane</keyword>
<keyword evidence="2" id="KW-0813">Transport</keyword>
<evidence type="ECO:0000256" key="5">
    <source>
        <dbReference type="ARBA" id="ARBA00022989"/>
    </source>
</evidence>
<keyword evidence="3" id="KW-1003">Cell membrane</keyword>
<feature type="transmembrane region" description="Helical" evidence="7">
    <location>
        <begin position="16"/>
        <end position="37"/>
    </location>
</feature>
<keyword evidence="10" id="KW-1185">Reference proteome</keyword>
<proteinExistence type="predicted"/>
<evidence type="ECO:0000259" key="8">
    <source>
        <dbReference type="Pfam" id="PF02687"/>
    </source>
</evidence>
<dbReference type="GO" id="GO:0005886">
    <property type="term" value="C:plasma membrane"/>
    <property type="evidence" value="ECO:0007669"/>
    <property type="project" value="UniProtKB-SubCell"/>
</dbReference>
<dbReference type="InterPro" id="IPR003838">
    <property type="entry name" value="ABC3_permease_C"/>
</dbReference>
<evidence type="ECO:0000313" key="9">
    <source>
        <dbReference type="EMBL" id="RYC70106.1"/>
    </source>
</evidence>
<gene>
    <name evidence="9" type="ORF">EQG79_09550</name>
</gene>
<evidence type="ECO:0000313" key="10">
    <source>
        <dbReference type="Proteomes" id="UP000290407"/>
    </source>
</evidence>
<feature type="transmembrane region" description="Helical" evidence="7">
    <location>
        <begin position="342"/>
        <end position="363"/>
    </location>
</feature>
<dbReference type="PANTHER" id="PTHR43738:SF1">
    <property type="entry name" value="HEMIN TRANSPORT SYSTEM PERMEASE PROTEIN HRTB-RELATED"/>
    <property type="match status" value="1"/>
</dbReference>
<dbReference type="PANTHER" id="PTHR43738">
    <property type="entry name" value="ABC TRANSPORTER, MEMBRANE PROTEIN"/>
    <property type="match status" value="1"/>
</dbReference>
<comment type="subcellular location">
    <subcellularLocation>
        <location evidence="1">Cell membrane</location>
        <topology evidence="1">Multi-pass membrane protein</topology>
    </subcellularLocation>
</comment>
<evidence type="ECO:0000256" key="2">
    <source>
        <dbReference type="ARBA" id="ARBA00022448"/>
    </source>
</evidence>
<reference evidence="9 10" key="1">
    <citation type="submission" date="2019-01" db="EMBL/GenBank/DDBJ databases">
        <title>Spirosoma flava sp. nov., a propanil-degrading bacterium isolated from herbicide-contaminated soil.</title>
        <authorList>
            <person name="Zhang L."/>
            <person name="Jiang J.-D."/>
        </authorList>
    </citation>
    <scope>NUCLEOTIDE SEQUENCE [LARGE SCALE GENOMIC DNA]</scope>
    <source>
        <strain evidence="9 10">TY50</strain>
    </source>
</reference>
<comment type="caution">
    <text evidence="9">The sequence shown here is derived from an EMBL/GenBank/DDBJ whole genome shotgun (WGS) entry which is preliminary data.</text>
</comment>
<dbReference type="RefSeq" id="WP_129601333.1">
    <property type="nucleotide sequence ID" value="NZ_SBLB01000002.1"/>
</dbReference>
<evidence type="ECO:0000256" key="6">
    <source>
        <dbReference type="ARBA" id="ARBA00023136"/>
    </source>
</evidence>
<feature type="domain" description="ABC3 transporter permease C-terminal" evidence="8">
    <location>
        <begin position="259"/>
        <end position="371"/>
    </location>
</feature>
<evidence type="ECO:0000256" key="7">
    <source>
        <dbReference type="SAM" id="Phobius"/>
    </source>
</evidence>
<dbReference type="EMBL" id="SBLB01000002">
    <property type="protein sequence ID" value="RYC70106.1"/>
    <property type="molecule type" value="Genomic_DNA"/>
</dbReference>
<dbReference type="InterPro" id="IPR051125">
    <property type="entry name" value="ABC-4/HrtB_transporter"/>
</dbReference>
<evidence type="ECO:0000256" key="3">
    <source>
        <dbReference type="ARBA" id="ARBA00022475"/>
    </source>
</evidence>
<name>A0A4Q2ULK6_9BACT</name>
<dbReference type="Pfam" id="PF02687">
    <property type="entry name" value="FtsX"/>
    <property type="match status" value="1"/>
</dbReference>
<feature type="transmembrane region" description="Helical" evidence="7">
    <location>
        <begin position="299"/>
        <end position="322"/>
    </location>
</feature>
<protein>
    <submittedName>
        <fullName evidence="9">FtsX-like permease family protein</fullName>
    </submittedName>
</protein>
<evidence type="ECO:0000256" key="1">
    <source>
        <dbReference type="ARBA" id="ARBA00004651"/>
    </source>
</evidence>
<sequence length="377" mass="40727">MLQTAYRFITYDTSKMLGILAGIIMSVVLIGMQLGIFTNMTENVQGLALKYSDYVWVISQKTQSAMQLQAIDVRVGRQLQSIPGVQRVYPLVLASGSAKSPNGSKSALTFQLIGVQPPRYVGAATRYAPGTNLDDLMNEGAVILDRSAIPTMDSIQVGDHFTINDQRVYVSGLSIGMTGFGSSYAITTLERARKLSGQSTDFVNAYLVAVDTTQATRQEVATRIMTEMGTIRAVLGRELGGDTLRFMLATSNVAVSFGMMVMFALVAGFIIVGLTLYASVNDRIRDYGTIKAIGGSNGLIRRLILTQAVLYAVLGFGIAYGLLMLTRQAMAGGVMEVNYPGWLIGALVGVTLLISVVSSLIALRKITRLEPVQIFRM</sequence>
<dbReference type="AlphaFoldDB" id="A0A4Q2ULK6"/>
<keyword evidence="4 7" id="KW-0812">Transmembrane</keyword>
<feature type="transmembrane region" description="Helical" evidence="7">
    <location>
        <begin position="253"/>
        <end position="278"/>
    </location>
</feature>
<evidence type="ECO:0000256" key="4">
    <source>
        <dbReference type="ARBA" id="ARBA00022692"/>
    </source>
</evidence>